<dbReference type="PROSITE" id="PS50893">
    <property type="entry name" value="ABC_TRANSPORTER_2"/>
    <property type="match status" value="1"/>
</dbReference>
<protein>
    <submittedName>
        <fullName evidence="6">ABC transporter ATP-binding protein</fullName>
    </submittedName>
</protein>
<dbReference type="InterPro" id="IPR050683">
    <property type="entry name" value="Bact_Polysacc_Export_ATP-bd"/>
</dbReference>
<keyword evidence="3" id="KW-0547">Nucleotide-binding</keyword>
<dbReference type="InterPro" id="IPR017871">
    <property type="entry name" value="ABC_transporter-like_CS"/>
</dbReference>
<keyword evidence="2" id="KW-0813">Transport</keyword>
<dbReference type="Pfam" id="PF00005">
    <property type="entry name" value="ABC_tran"/>
    <property type="match status" value="1"/>
</dbReference>
<evidence type="ECO:0000259" key="5">
    <source>
        <dbReference type="PROSITE" id="PS50893"/>
    </source>
</evidence>
<dbReference type="GO" id="GO:0005524">
    <property type="term" value="F:ATP binding"/>
    <property type="evidence" value="ECO:0007669"/>
    <property type="project" value="UniProtKB-KW"/>
</dbReference>
<dbReference type="RefSeq" id="WP_406696101.1">
    <property type="nucleotide sequence ID" value="NZ_CP155447.1"/>
</dbReference>
<dbReference type="GO" id="GO:0140359">
    <property type="term" value="F:ABC-type transporter activity"/>
    <property type="evidence" value="ECO:0007669"/>
    <property type="project" value="InterPro"/>
</dbReference>
<evidence type="ECO:0000256" key="1">
    <source>
        <dbReference type="ARBA" id="ARBA00005417"/>
    </source>
</evidence>
<dbReference type="SMART" id="SM00382">
    <property type="entry name" value="AAA"/>
    <property type="match status" value="1"/>
</dbReference>
<dbReference type="InterPro" id="IPR015860">
    <property type="entry name" value="ABC_transpr_TagH-like"/>
</dbReference>
<name>A0AAU7CD60_9BACT</name>
<evidence type="ECO:0000313" key="6">
    <source>
        <dbReference type="EMBL" id="XBH03368.1"/>
    </source>
</evidence>
<evidence type="ECO:0000256" key="3">
    <source>
        <dbReference type="ARBA" id="ARBA00022741"/>
    </source>
</evidence>
<dbReference type="GO" id="GO:0016887">
    <property type="term" value="F:ATP hydrolysis activity"/>
    <property type="evidence" value="ECO:0007669"/>
    <property type="project" value="InterPro"/>
</dbReference>
<sequence length="278" mass="30645">MSHSSVMKTSSSSDSSRVLRWERHLPATEALVDLEDVSLNFVSYFDKTYSLKRAVLDLLLRREAPMPTSEFWALRGVNLRIGKGERIGIVGSNGAGKSTLLRLMARIYPPTSGNLRIRGTVAPLIEMGAGFNPELSGMDNILLNGAMLGIKRREMLEKVDGIFEFTGLREFADLPLKYYSSGMFMRLAFAIATEIDPDILLIDESLGAGDAAFVAKAKARIMGLLDRSNVVIIVSHDMNALREMCTRGIWMRRGQVAGDGPIDEVIEQYMQDAGPTPS</sequence>
<dbReference type="AlphaFoldDB" id="A0AAU7CD60"/>
<dbReference type="PROSITE" id="PS00211">
    <property type="entry name" value="ABC_TRANSPORTER_1"/>
    <property type="match status" value="1"/>
</dbReference>
<dbReference type="SUPFAM" id="SSF52540">
    <property type="entry name" value="P-loop containing nucleoside triphosphate hydrolases"/>
    <property type="match status" value="1"/>
</dbReference>
<gene>
    <name evidence="6" type="ORF">V5E97_34420</name>
</gene>
<dbReference type="EMBL" id="CP155447">
    <property type="protein sequence ID" value="XBH03368.1"/>
    <property type="molecule type" value="Genomic_DNA"/>
</dbReference>
<dbReference type="InterPro" id="IPR003593">
    <property type="entry name" value="AAA+_ATPase"/>
</dbReference>
<dbReference type="CDD" id="cd03220">
    <property type="entry name" value="ABC_KpsT_Wzt"/>
    <property type="match status" value="1"/>
</dbReference>
<organism evidence="6">
    <name type="scientific">Singulisphaera sp. Ch08</name>
    <dbReference type="NCBI Taxonomy" id="3120278"/>
    <lineage>
        <taxon>Bacteria</taxon>
        <taxon>Pseudomonadati</taxon>
        <taxon>Planctomycetota</taxon>
        <taxon>Planctomycetia</taxon>
        <taxon>Isosphaerales</taxon>
        <taxon>Isosphaeraceae</taxon>
        <taxon>Singulisphaera</taxon>
    </lineage>
</organism>
<evidence type="ECO:0000256" key="4">
    <source>
        <dbReference type="ARBA" id="ARBA00022840"/>
    </source>
</evidence>
<dbReference type="GO" id="GO:0016020">
    <property type="term" value="C:membrane"/>
    <property type="evidence" value="ECO:0007669"/>
    <property type="project" value="InterPro"/>
</dbReference>
<dbReference type="InterPro" id="IPR027417">
    <property type="entry name" value="P-loop_NTPase"/>
</dbReference>
<dbReference type="PANTHER" id="PTHR46743">
    <property type="entry name" value="TEICHOIC ACIDS EXPORT ATP-BINDING PROTEIN TAGH"/>
    <property type="match status" value="1"/>
</dbReference>
<dbReference type="InterPro" id="IPR003439">
    <property type="entry name" value="ABC_transporter-like_ATP-bd"/>
</dbReference>
<comment type="similarity">
    <text evidence="1">Belongs to the ABC transporter superfamily.</text>
</comment>
<feature type="domain" description="ABC transporter" evidence="5">
    <location>
        <begin position="53"/>
        <end position="278"/>
    </location>
</feature>
<dbReference type="Gene3D" id="3.40.50.300">
    <property type="entry name" value="P-loop containing nucleotide triphosphate hydrolases"/>
    <property type="match status" value="1"/>
</dbReference>
<evidence type="ECO:0000256" key="2">
    <source>
        <dbReference type="ARBA" id="ARBA00022448"/>
    </source>
</evidence>
<proteinExistence type="inferred from homology"/>
<dbReference type="PANTHER" id="PTHR46743:SF2">
    <property type="entry name" value="TEICHOIC ACIDS EXPORT ATP-BINDING PROTEIN TAGH"/>
    <property type="match status" value="1"/>
</dbReference>
<accession>A0AAU7CD60</accession>
<reference evidence="6" key="1">
    <citation type="submission" date="2024-05" db="EMBL/GenBank/DDBJ databases">
        <title>Planctomycetes of the genus Singulisphaera possess chitinolytic capabilities.</title>
        <authorList>
            <person name="Ivanova A."/>
        </authorList>
    </citation>
    <scope>NUCLEOTIDE SEQUENCE</scope>
    <source>
        <strain evidence="6">Ch08T</strain>
    </source>
</reference>
<keyword evidence="4 6" id="KW-0067">ATP-binding</keyword>